<keyword evidence="1" id="KW-0472">Membrane</keyword>
<reference evidence="2 3" key="1">
    <citation type="submission" date="2018-06" db="EMBL/GenBank/DDBJ databases">
        <authorList>
            <consortium name="Pathogen Informatics"/>
            <person name="Doyle S."/>
        </authorList>
    </citation>
    <scope>NUCLEOTIDE SEQUENCE [LARGE SCALE GENOMIC DNA]</scope>
    <source>
        <strain evidence="3">NCTC 10815</strain>
    </source>
</reference>
<accession>A0A378MGR2</accession>
<protein>
    <submittedName>
        <fullName evidence="2">Protein of uncharacterized function (DUF3397)</fullName>
    </submittedName>
</protein>
<evidence type="ECO:0000313" key="2">
    <source>
        <dbReference type="EMBL" id="STY45550.1"/>
    </source>
</evidence>
<dbReference type="InterPro" id="IPR024515">
    <property type="entry name" value="DUF3397"/>
</dbReference>
<evidence type="ECO:0000256" key="1">
    <source>
        <dbReference type="SAM" id="Phobius"/>
    </source>
</evidence>
<keyword evidence="1" id="KW-0812">Transmembrane</keyword>
<dbReference type="Proteomes" id="UP000254879">
    <property type="component" value="Unassembled WGS sequence"/>
</dbReference>
<dbReference type="Pfam" id="PF11877">
    <property type="entry name" value="DUF3397"/>
    <property type="match status" value="1"/>
</dbReference>
<dbReference type="RefSeq" id="WP_003758223.1">
    <property type="nucleotide sequence ID" value="NZ_CABKNG010000002.1"/>
</dbReference>
<proteinExistence type="predicted"/>
<sequence length="128" mass="15152">MEWLKSISYWLVVSPLLVFFLTVFILRFRYRRGQRAVKYACDAATLFLLAAIPAFSGQLFHRTYGLNFLLVLLLLGVLLTFFYAKKEGEIHYGKLFRLYWRVLFLVLTILYLLLCLFGIGWSIYLYMV</sequence>
<dbReference type="AlphaFoldDB" id="A0A378MGR2"/>
<name>A0A378MGR2_LISGR</name>
<feature type="transmembrane region" description="Helical" evidence="1">
    <location>
        <begin position="6"/>
        <end position="27"/>
    </location>
</feature>
<keyword evidence="1" id="KW-1133">Transmembrane helix</keyword>
<organism evidence="2 3">
    <name type="scientific">Listeria grayi</name>
    <name type="common">Listeria murrayi</name>
    <dbReference type="NCBI Taxonomy" id="1641"/>
    <lineage>
        <taxon>Bacteria</taxon>
        <taxon>Bacillati</taxon>
        <taxon>Bacillota</taxon>
        <taxon>Bacilli</taxon>
        <taxon>Bacillales</taxon>
        <taxon>Listeriaceae</taxon>
        <taxon>Listeria</taxon>
    </lineage>
</organism>
<feature type="transmembrane region" description="Helical" evidence="1">
    <location>
        <begin position="66"/>
        <end position="84"/>
    </location>
</feature>
<gene>
    <name evidence="2" type="ORF">NCTC10815_02931</name>
</gene>
<feature type="transmembrane region" description="Helical" evidence="1">
    <location>
        <begin position="104"/>
        <end position="127"/>
    </location>
</feature>
<evidence type="ECO:0000313" key="3">
    <source>
        <dbReference type="Proteomes" id="UP000254879"/>
    </source>
</evidence>
<dbReference type="EMBL" id="UGPG01000001">
    <property type="protein sequence ID" value="STY45550.1"/>
    <property type="molecule type" value="Genomic_DNA"/>
</dbReference>